<proteinExistence type="predicted"/>
<dbReference type="GeneID" id="70233983"/>
<dbReference type="AlphaFoldDB" id="A0A9P8PBE9"/>
<evidence type="ECO:0000313" key="3">
    <source>
        <dbReference type="Proteomes" id="UP000769157"/>
    </source>
</evidence>
<keyword evidence="3" id="KW-1185">Reference proteome</keyword>
<feature type="region of interest" description="Disordered" evidence="1">
    <location>
        <begin position="1"/>
        <end position="22"/>
    </location>
</feature>
<sequence>MDAQDIAQQCTDCPPSSTEGWKANHVPKDWRADRCQTIPVSGIAAWETQNNPMPPTVPPRGHVVGYVAGSMAFVHILLRDTSGEPKIADLEHTLAGDKNITGLEISVDHVCRMNIFEPAKNLVQETLDVELTELDRRVDHLGKIVVY</sequence>
<dbReference type="RefSeq" id="XP_046062676.1">
    <property type="nucleotide sequence ID" value="XM_046202841.1"/>
</dbReference>
<protein>
    <submittedName>
        <fullName evidence="2">Uncharacterized protein</fullName>
    </submittedName>
</protein>
<accession>A0A9P8PBE9</accession>
<reference evidence="2" key="1">
    <citation type="journal article" date="2021" name="Open Biol.">
        <title>Shared evolutionary footprints suggest mitochondrial oxidative damage underlies multiple complex I losses in fungi.</title>
        <authorList>
            <person name="Schikora-Tamarit M.A."/>
            <person name="Marcet-Houben M."/>
            <person name="Nosek J."/>
            <person name="Gabaldon T."/>
        </authorList>
    </citation>
    <scope>NUCLEOTIDE SEQUENCE</scope>
    <source>
        <strain evidence="2">CBS6075</strain>
    </source>
</reference>
<organism evidence="2 3">
    <name type="scientific">Ogataea philodendri</name>
    <dbReference type="NCBI Taxonomy" id="1378263"/>
    <lineage>
        <taxon>Eukaryota</taxon>
        <taxon>Fungi</taxon>
        <taxon>Dikarya</taxon>
        <taxon>Ascomycota</taxon>
        <taxon>Saccharomycotina</taxon>
        <taxon>Pichiomycetes</taxon>
        <taxon>Pichiales</taxon>
        <taxon>Pichiaceae</taxon>
        <taxon>Ogataea</taxon>
    </lineage>
</organism>
<dbReference type="EMBL" id="JAEUBE010000158">
    <property type="protein sequence ID" value="KAH3668262.1"/>
    <property type="molecule type" value="Genomic_DNA"/>
</dbReference>
<name>A0A9P8PBE9_9ASCO</name>
<evidence type="ECO:0000313" key="2">
    <source>
        <dbReference type="EMBL" id="KAH3668262.1"/>
    </source>
</evidence>
<comment type="caution">
    <text evidence="2">The sequence shown here is derived from an EMBL/GenBank/DDBJ whole genome shotgun (WGS) entry which is preliminary data.</text>
</comment>
<dbReference type="Proteomes" id="UP000769157">
    <property type="component" value="Unassembled WGS sequence"/>
</dbReference>
<reference evidence="2" key="2">
    <citation type="submission" date="2021-01" db="EMBL/GenBank/DDBJ databases">
        <authorList>
            <person name="Schikora-Tamarit M.A."/>
        </authorList>
    </citation>
    <scope>NUCLEOTIDE SEQUENCE</scope>
    <source>
        <strain evidence="2">CBS6075</strain>
    </source>
</reference>
<evidence type="ECO:0000256" key="1">
    <source>
        <dbReference type="SAM" id="MobiDB-lite"/>
    </source>
</evidence>
<feature type="compositionally biased region" description="Polar residues" evidence="1">
    <location>
        <begin position="1"/>
        <end position="19"/>
    </location>
</feature>
<gene>
    <name evidence="2" type="ORF">OGAPHI_002016</name>
</gene>